<evidence type="ECO:0000313" key="2">
    <source>
        <dbReference type="Proteomes" id="UP001611383"/>
    </source>
</evidence>
<keyword evidence="2" id="KW-1185">Reference proteome</keyword>
<sequence>MSQRVSAQEVSGSWQGQGVSITGLGLVSALAGDVVTSCAAARAGLSRWAELDVLVSDEEALESVPLKGKSIPWLTEGFEGIGRFIRLGQAALADLLEYSGLDAVALPRTGVLVQLPGGGLLETHVTRSLAALTDVKLRASVLAEFRDEQERARELLSRRVIPETLKLNGLSLPAQAIQQCVFGGPATFVQMLAHASQLLRSRQLDRCIVGGIDSYVDLDVLTCAYELGLVRTPRRPVGFFPGEAAAFVLLERTDEARARGGRIEAALGAMALHRESFHRFSGAAPVGTALFKSMSSCLEQSKDATRQPDLAIVNLNGDEFRARDFGTALVRLAGAGLPSHFRQWYPVEQFGEIGATTGAASICLGVRGFARNYARSPSILVALLDEQEARSAFILENPHEQPGGRSP</sequence>
<proteinExistence type="predicted"/>
<evidence type="ECO:0000313" key="1">
    <source>
        <dbReference type="EMBL" id="WNG48314.1"/>
    </source>
</evidence>
<dbReference type="EMBL" id="CP043494">
    <property type="protein sequence ID" value="WNG48314.1"/>
    <property type="molecule type" value="Genomic_DNA"/>
</dbReference>
<dbReference type="SUPFAM" id="SSF53901">
    <property type="entry name" value="Thiolase-like"/>
    <property type="match status" value="2"/>
</dbReference>
<dbReference type="InterPro" id="IPR016039">
    <property type="entry name" value="Thiolase-like"/>
</dbReference>
<name>A0ABY9WYX2_9BACT</name>
<organism evidence="1 2">
    <name type="scientific">Archangium minus</name>
    <dbReference type="NCBI Taxonomy" id="83450"/>
    <lineage>
        <taxon>Bacteria</taxon>
        <taxon>Pseudomonadati</taxon>
        <taxon>Myxococcota</taxon>
        <taxon>Myxococcia</taxon>
        <taxon>Myxococcales</taxon>
        <taxon>Cystobacterineae</taxon>
        <taxon>Archangiaceae</taxon>
        <taxon>Archangium</taxon>
    </lineage>
</organism>
<dbReference type="Proteomes" id="UP001611383">
    <property type="component" value="Chromosome"/>
</dbReference>
<gene>
    <name evidence="1" type="ORF">F0U60_32430</name>
</gene>
<dbReference type="Gene3D" id="3.40.47.10">
    <property type="match status" value="1"/>
</dbReference>
<protein>
    <submittedName>
        <fullName evidence="1">Uncharacterized protein</fullName>
    </submittedName>
</protein>
<reference evidence="1 2" key="1">
    <citation type="submission" date="2019-08" db="EMBL/GenBank/DDBJ databases">
        <title>Archangium and Cystobacter genomes.</title>
        <authorList>
            <person name="Chen I.-C.K."/>
            <person name="Wielgoss S."/>
        </authorList>
    </citation>
    <scope>NUCLEOTIDE SEQUENCE [LARGE SCALE GENOMIC DNA]</scope>
    <source>
        <strain evidence="1 2">Cbm 6</strain>
    </source>
</reference>
<accession>A0ABY9WYX2</accession>
<dbReference type="RefSeq" id="WP_395805667.1">
    <property type="nucleotide sequence ID" value="NZ_CP043494.1"/>
</dbReference>